<evidence type="ECO:0000313" key="3">
    <source>
        <dbReference type="EMBL" id="SGY78797.1"/>
    </source>
</evidence>
<dbReference type="SMART" id="SM00320">
    <property type="entry name" value="WD40"/>
    <property type="match status" value="5"/>
</dbReference>
<evidence type="ECO:0000256" key="1">
    <source>
        <dbReference type="PROSITE-ProRule" id="PRU00221"/>
    </source>
</evidence>
<dbReference type="PANTHER" id="PTHR19847">
    <property type="entry name" value="DDB1- AND CUL4-ASSOCIATED FACTOR 11"/>
    <property type="match status" value="1"/>
</dbReference>
<dbReference type="PROSITE" id="PS50294">
    <property type="entry name" value="WD_REPEATS_REGION"/>
    <property type="match status" value="2"/>
</dbReference>
<name>A0A2X0MYQ4_9BASI</name>
<feature type="repeat" description="WD" evidence="1">
    <location>
        <begin position="521"/>
        <end position="562"/>
    </location>
</feature>
<dbReference type="EMBL" id="FQNC01000048">
    <property type="protein sequence ID" value="SGY78797.1"/>
    <property type="molecule type" value="Genomic_DNA"/>
</dbReference>
<gene>
    <name evidence="3" type="primary">BQ5605_C008g04955</name>
    <name evidence="3" type="ORF">BQ5605_C008G04955</name>
</gene>
<dbReference type="SUPFAM" id="SSF50978">
    <property type="entry name" value="WD40 repeat-like"/>
    <property type="match status" value="1"/>
</dbReference>
<proteinExistence type="predicted"/>
<organism evidence="3 4">
    <name type="scientific">Microbotryum silenes-dioicae</name>
    <dbReference type="NCBI Taxonomy" id="796604"/>
    <lineage>
        <taxon>Eukaryota</taxon>
        <taxon>Fungi</taxon>
        <taxon>Dikarya</taxon>
        <taxon>Basidiomycota</taxon>
        <taxon>Pucciniomycotina</taxon>
        <taxon>Microbotryomycetes</taxon>
        <taxon>Microbotryales</taxon>
        <taxon>Microbotryaceae</taxon>
        <taxon>Microbotryum</taxon>
    </lineage>
</organism>
<dbReference type="InterPro" id="IPR015943">
    <property type="entry name" value="WD40/YVTN_repeat-like_dom_sf"/>
</dbReference>
<feature type="region of interest" description="Disordered" evidence="2">
    <location>
        <begin position="1"/>
        <end position="127"/>
    </location>
</feature>
<dbReference type="InterPro" id="IPR001680">
    <property type="entry name" value="WD40_rpt"/>
</dbReference>
<feature type="repeat" description="WD" evidence="1">
    <location>
        <begin position="474"/>
        <end position="517"/>
    </location>
</feature>
<feature type="compositionally biased region" description="Acidic residues" evidence="2">
    <location>
        <begin position="46"/>
        <end position="59"/>
    </location>
</feature>
<protein>
    <submittedName>
        <fullName evidence="3">BQ5605_C008g04955 protein</fullName>
    </submittedName>
</protein>
<feature type="region of interest" description="Disordered" evidence="2">
    <location>
        <begin position="176"/>
        <end position="217"/>
    </location>
</feature>
<dbReference type="Proteomes" id="UP000249464">
    <property type="component" value="Unassembled WGS sequence"/>
</dbReference>
<keyword evidence="1" id="KW-0853">WD repeat</keyword>
<dbReference type="GO" id="GO:0043161">
    <property type="term" value="P:proteasome-mediated ubiquitin-dependent protein catabolic process"/>
    <property type="evidence" value="ECO:0007669"/>
    <property type="project" value="TreeGrafter"/>
</dbReference>
<dbReference type="PROSITE" id="PS50082">
    <property type="entry name" value="WD_REPEATS_2"/>
    <property type="match status" value="2"/>
</dbReference>
<sequence>MSMPGGFYANSRTGRNDSSTTQAMMEAGEDEVAPANTGLSLFQGMPDDDDHDQDNDEDGWAAVDDMATLGSYTFSETSDDTSFNEDEEEEEEEEEELDQATEVAEDDDQDEADAETNGPSGGGALRIAFDPTSRQILIVDDNGNAAQLTHQHLRGTGTTLASIRRMILSQLVPGMRSRVMAGQGDDEDEEDEGEAAEDEDDDGEDSGGYDDPYWGPARRTTKNYYEIPKEPVPAGVRLERSGEFGPPPRKYAATERKFGDYSPNVSRILRERDLNVGRMPKSWLAHDLVPNNSGVEVAQLQAKVYSGQYSTDGAFFYAAAKDFKIYVYDTKEPPRTGNKSVIEATPTATRRNRLYGGTWEHRSSMKVIKTIQANPIACQWTVTDASLSVDNEWMLYASISPYVHLVKTGGGGNNGVWDLDEQQEMLDFANGSRRDVGGIWSVRFSNDGKEVVAGASSGAIIVYDIESKRSILNVRGHQDDVNAVAFADSASSNVVISGSDDSFVKVWDRRSMSGKQAAGTLVGHTEGVTFVAPKGDGRYCLSNGKDQGTKLWDLRKMTSNADFDRLRLDVKHFGIPNWDYRGGYYAKPRHQQHPHDCSVMTYRGHAVLRTLIRCHFSPAATTDQQYVYSGSSDGKIHIWSLDGTLVQKINRRYTHPLINAETGDYNDPFDSKLRSSKGKSGGMIMVRDVSWHPYRPELMSTAWCNGHGGECAFDLPGVCGMNLADGCVLSTGIEGDLALHAWKGPSGESLADRAERERLEASQ</sequence>
<dbReference type="PANTHER" id="PTHR19847:SF7">
    <property type="entry name" value="DDB1- AND CUL4-ASSOCIATED FACTOR 11"/>
    <property type="match status" value="1"/>
</dbReference>
<keyword evidence="4" id="KW-1185">Reference proteome</keyword>
<feature type="compositionally biased region" description="Polar residues" evidence="2">
    <location>
        <begin position="10"/>
        <end position="23"/>
    </location>
</feature>
<dbReference type="STRING" id="796604.A0A2X0MYQ4"/>
<dbReference type="GO" id="GO:0080008">
    <property type="term" value="C:Cul4-RING E3 ubiquitin ligase complex"/>
    <property type="evidence" value="ECO:0007669"/>
    <property type="project" value="TreeGrafter"/>
</dbReference>
<dbReference type="InterPro" id="IPR036322">
    <property type="entry name" value="WD40_repeat_dom_sf"/>
</dbReference>
<reference evidence="3 4" key="1">
    <citation type="submission" date="2016-11" db="EMBL/GenBank/DDBJ databases">
        <authorList>
            <person name="Jaros S."/>
            <person name="Januszkiewicz K."/>
            <person name="Wedrychowicz H."/>
        </authorList>
    </citation>
    <scope>NUCLEOTIDE SEQUENCE [LARGE SCALE GENOMIC DNA]</scope>
</reference>
<dbReference type="AlphaFoldDB" id="A0A2X0MYQ4"/>
<feature type="compositionally biased region" description="Acidic residues" evidence="2">
    <location>
        <begin position="184"/>
        <end position="208"/>
    </location>
</feature>
<accession>A0A2X0MYQ4</accession>
<evidence type="ECO:0000256" key="2">
    <source>
        <dbReference type="SAM" id="MobiDB-lite"/>
    </source>
</evidence>
<dbReference type="Gene3D" id="2.130.10.10">
    <property type="entry name" value="YVTN repeat-like/Quinoprotein amine dehydrogenase"/>
    <property type="match status" value="2"/>
</dbReference>
<dbReference type="Pfam" id="PF00400">
    <property type="entry name" value="WD40"/>
    <property type="match status" value="4"/>
</dbReference>
<evidence type="ECO:0000313" key="4">
    <source>
        <dbReference type="Proteomes" id="UP000249464"/>
    </source>
</evidence>
<feature type="compositionally biased region" description="Acidic residues" evidence="2">
    <location>
        <begin position="77"/>
        <end position="114"/>
    </location>
</feature>
<dbReference type="InterPro" id="IPR051859">
    <property type="entry name" value="DCAF"/>
</dbReference>